<evidence type="ECO:0000256" key="1">
    <source>
        <dbReference type="ARBA" id="ARBA00023186"/>
    </source>
</evidence>
<dbReference type="Gene3D" id="2.60.260.20">
    <property type="entry name" value="Urease metallochaperone UreE, N-terminal domain"/>
    <property type="match status" value="2"/>
</dbReference>
<comment type="caution">
    <text evidence="3">The sequence shown here is derived from an EMBL/GenBank/DDBJ whole genome shotgun (WGS) entry which is preliminary data.</text>
</comment>
<keyword evidence="4" id="KW-1185">Reference proteome</keyword>
<dbReference type="InterPro" id="IPR001623">
    <property type="entry name" value="DnaJ_domain"/>
</dbReference>
<dbReference type="SMART" id="SM00271">
    <property type="entry name" value="DnaJ"/>
    <property type="match status" value="1"/>
</dbReference>
<evidence type="ECO:0000259" key="2">
    <source>
        <dbReference type="PROSITE" id="PS50076"/>
    </source>
</evidence>
<dbReference type="CDD" id="cd10747">
    <property type="entry name" value="DnaJ_C"/>
    <property type="match status" value="1"/>
</dbReference>
<dbReference type="GO" id="GO:0006457">
    <property type="term" value="P:protein folding"/>
    <property type="evidence" value="ECO:0007669"/>
    <property type="project" value="InterPro"/>
</dbReference>
<dbReference type="InterPro" id="IPR002939">
    <property type="entry name" value="DnaJ_C"/>
</dbReference>
<dbReference type="GO" id="GO:0051087">
    <property type="term" value="F:protein-folding chaperone binding"/>
    <property type="evidence" value="ECO:0007669"/>
    <property type="project" value="TreeGrafter"/>
</dbReference>
<feature type="domain" description="J" evidence="2">
    <location>
        <begin position="4"/>
        <end position="70"/>
    </location>
</feature>
<organism evidence="3 4">
    <name type="scientific">Blepharisma stoltei</name>
    <dbReference type="NCBI Taxonomy" id="1481888"/>
    <lineage>
        <taxon>Eukaryota</taxon>
        <taxon>Sar</taxon>
        <taxon>Alveolata</taxon>
        <taxon>Ciliophora</taxon>
        <taxon>Postciliodesmatophora</taxon>
        <taxon>Heterotrichea</taxon>
        <taxon>Heterotrichida</taxon>
        <taxon>Blepharismidae</taxon>
        <taxon>Blepharisma</taxon>
    </lineage>
</organism>
<dbReference type="SUPFAM" id="SSF49493">
    <property type="entry name" value="HSP40/DnaJ peptide-binding domain"/>
    <property type="match status" value="2"/>
</dbReference>
<dbReference type="GO" id="GO:0005829">
    <property type="term" value="C:cytosol"/>
    <property type="evidence" value="ECO:0007669"/>
    <property type="project" value="TreeGrafter"/>
</dbReference>
<dbReference type="InterPro" id="IPR051339">
    <property type="entry name" value="DnaJ_subfamily_B"/>
</dbReference>
<reference evidence="3" key="1">
    <citation type="submission" date="2021-09" db="EMBL/GenBank/DDBJ databases">
        <authorList>
            <consortium name="AG Swart"/>
            <person name="Singh M."/>
            <person name="Singh A."/>
            <person name="Seah K."/>
            <person name="Emmerich C."/>
        </authorList>
    </citation>
    <scope>NUCLEOTIDE SEQUENCE</scope>
    <source>
        <strain evidence="3">ATCC30299</strain>
    </source>
</reference>
<dbReference type="InterPro" id="IPR008971">
    <property type="entry name" value="HSP40/DnaJ_pept-bd"/>
</dbReference>
<dbReference type="InterPro" id="IPR036869">
    <property type="entry name" value="J_dom_sf"/>
</dbReference>
<accession>A0AAU9IFT2</accession>
<keyword evidence="1" id="KW-0143">Chaperone</keyword>
<dbReference type="Proteomes" id="UP001162131">
    <property type="component" value="Unassembled WGS sequence"/>
</dbReference>
<proteinExistence type="predicted"/>
<name>A0AAU9IFT2_9CILI</name>
<dbReference type="CDD" id="cd06257">
    <property type="entry name" value="DnaJ"/>
    <property type="match status" value="1"/>
</dbReference>
<dbReference type="PROSITE" id="PS50076">
    <property type="entry name" value="DNAJ_2"/>
    <property type="match status" value="1"/>
</dbReference>
<dbReference type="Gene3D" id="1.10.287.110">
    <property type="entry name" value="DnaJ domain"/>
    <property type="match status" value="1"/>
</dbReference>
<dbReference type="AlphaFoldDB" id="A0AAU9IFT2"/>
<dbReference type="SUPFAM" id="SSF46565">
    <property type="entry name" value="Chaperone J-domain"/>
    <property type="match status" value="1"/>
</dbReference>
<gene>
    <name evidence="3" type="ORF">BSTOLATCC_MIC9609</name>
</gene>
<dbReference type="Pfam" id="PF00226">
    <property type="entry name" value="DnaJ"/>
    <property type="match status" value="1"/>
</dbReference>
<evidence type="ECO:0000313" key="4">
    <source>
        <dbReference type="Proteomes" id="UP001162131"/>
    </source>
</evidence>
<sequence>MGKNYYKILGISPSSDIEQIKKGYRRAVLSWHPAKTKVDKADAAKNFKEASEAYDVLSKNETRAIYDMFGYETLINGLYDDSKIIFPAYQFNKEPIEVYQKFMLEANPFVRIIDFDGRSQQGSMFGYASLGLNWCPDTTPHDIEVTAECSLEEFYFGCQKDVTYKCNLFNDDRRTTHEEIITKRIIIKPGYNKNTILTFPKEGSDRMNCERGNLIVKLTEIKHPHYRRKTNDLHYTVTINLLEAISACAIRIETLDKRILMLSVDECLNPEKTIVLPNEGMPIYHENPAIIAKGDFIVHFNLIMPLKVPQARYEDLRKILPIS</sequence>
<dbReference type="EMBL" id="CAJZBQ010000011">
    <property type="protein sequence ID" value="CAG9313805.1"/>
    <property type="molecule type" value="Genomic_DNA"/>
</dbReference>
<dbReference type="PRINTS" id="PR00625">
    <property type="entry name" value="JDOMAIN"/>
</dbReference>
<dbReference type="GO" id="GO:0051082">
    <property type="term" value="F:unfolded protein binding"/>
    <property type="evidence" value="ECO:0007669"/>
    <property type="project" value="InterPro"/>
</dbReference>
<dbReference type="PANTHER" id="PTHR24078">
    <property type="entry name" value="DNAJ HOMOLOG SUBFAMILY C MEMBER"/>
    <property type="match status" value="1"/>
</dbReference>
<evidence type="ECO:0000313" key="3">
    <source>
        <dbReference type="EMBL" id="CAG9313805.1"/>
    </source>
</evidence>
<dbReference type="Pfam" id="PF01556">
    <property type="entry name" value="DnaJ_C"/>
    <property type="match status" value="1"/>
</dbReference>
<protein>
    <recommendedName>
        <fullName evidence="2">J domain-containing protein</fullName>
    </recommendedName>
</protein>
<dbReference type="PANTHER" id="PTHR24078:SF553">
    <property type="entry name" value="DNAJ HOMOLOG SUBFAMILY B MEMBER 5"/>
    <property type="match status" value="1"/>
</dbReference>